<comment type="caution">
    <text evidence="1">The sequence shown here is derived from an EMBL/GenBank/DDBJ whole genome shotgun (WGS) entry which is preliminary data.</text>
</comment>
<accession>A0ABV2QV63</accession>
<dbReference type="Gene3D" id="3.40.630.30">
    <property type="match status" value="1"/>
</dbReference>
<organism evidence="1 2">
    <name type="scientific">Kaistia defluvii</name>
    <dbReference type="NCBI Taxonomy" id="410841"/>
    <lineage>
        <taxon>Bacteria</taxon>
        <taxon>Pseudomonadati</taxon>
        <taxon>Pseudomonadota</taxon>
        <taxon>Alphaproteobacteria</taxon>
        <taxon>Hyphomicrobiales</taxon>
        <taxon>Kaistiaceae</taxon>
        <taxon>Kaistia</taxon>
    </lineage>
</organism>
<protein>
    <recommendedName>
        <fullName evidence="3">GNAT family N-acetyltransferase</fullName>
    </recommendedName>
</protein>
<dbReference type="InterPro" id="IPR016181">
    <property type="entry name" value="Acyl_CoA_acyltransferase"/>
</dbReference>
<keyword evidence="2" id="KW-1185">Reference proteome</keyword>
<dbReference type="Proteomes" id="UP001549321">
    <property type="component" value="Unassembled WGS sequence"/>
</dbReference>
<reference evidence="1 2" key="1">
    <citation type="submission" date="2024-06" db="EMBL/GenBank/DDBJ databases">
        <title>Sorghum-associated microbial communities from plants grown in Nebraska, USA.</title>
        <authorList>
            <person name="Schachtman D."/>
        </authorList>
    </citation>
    <scope>NUCLEOTIDE SEQUENCE [LARGE SCALE GENOMIC DNA]</scope>
    <source>
        <strain evidence="1 2">3207</strain>
    </source>
</reference>
<dbReference type="EMBL" id="JBEPSM010000001">
    <property type="protein sequence ID" value="MET4632398.1"/>
    <property type="molecule type" value="Genomic_DNA"/>
</dbReference>
<dbReference type="RefSeq" id="WP_354548206.1">
    <property type="nucleotide sequence ID" value="NZ_JBEPSM010000001.1"/>
</dbReference>
<evidence type="ECO:0000313" key="2">
    <source>
        <dbReference type="Proteomes" id="UP001549321"/>
    </source>
</evidence>
<gene>
    <name evidence="1" type="ORF">ABIE08_000311</name>
</gene>
<proteinExistence type="predicted"/>
<evidence type="ECO:0000313" key="1">
    <source>
        <dbReference type="EMBL" id="MET4632398.1"/>
    </source>
</evidence>
<evidence type="ECO:0008006" key="3">
    <source>
        <dbReference type="Google" id="ProtNLM"/>
    </source>
</evidence>
<name>A0ABV2QV63_9HYPH</name>
<dbReference type="SUPFAM" id="SSF55729">
    <property type="entry name" value="Acyl-CoA N-acyltransferases (Nat)"/>
    <property type="match status" value="1"/>
</dbReference>
<sequence length="264" mass="28562">MSGYFGSEEQQRLQRQAEAKADWIDKTPGACQTGRMMGCDDPNKLGWDRVAEFLDRDGICGFRLLSTNQADQIGARLLGQDYRFDTWDVFLASRAAALTAAEAILARGLPDGLVELDRPTDPESKYIKQIQGLMNAAGVVPFSGSLLTGALGPATTVVIGDGRGKIVAAAHCYLPHNAHSPYHRYAWGGLVAVLETQRGRGLGNYINARMVVSAFRDLDATHIYELVSATNASSRKMVAASGLRLESTLICGVVAENRGARFTR</sequence>